<dbReference type="PANTHER" id="PTHR34655:SF2">
    <property type="entry name" value="PEROXIREDOXIN FAMILY PROTEIN"/>
    <property type="match status" value="1"/>
</dbReference>
<evidence type="ECO:0000313" key="2">
    <source>
        <dbReference type="Proteomes" id="UP000722336"/>
    </source>
</evidence>
<gene>
    <name evidence="1" type="ORF">KCG44_11170</name>
</gene>
<dbReference type="Proteomes" id="UP000722336">
    <property type="component" value="Unassembled WGS sequence"/>
</dbReference>
<reference evidence="1 2" key="1">
    <citation type="submission" date="2021-04" db="EMBL/GenBank/DDBJ databases">
        <authorList>
            <person name="Pira H."/>
            <person name="Risdian C."/>
            <person name="Wink J."/>
        </authorList>
    </citation>
    <scope>NUCLEOTIDE SEQUENCE [LARGE SCALE GENOMIC DNA]</scope>
    <source>
        <strain evidence="1 2">WHA3</strain>
    </source>
</reference>
<accession>A0ABS6SFZ9</accession>
<dbReference type="EMBL" id="JAGSPA010000003">
    <property type="protein sequence ID" value="MBV7257345.1"/>
    <property type="molecule type" value="Genomic_DNA"/>
</dbReference>
<comment type="caution">
    <text evidence="1">The sequence shown here is derived from an EMBL/GenBank/DDBJ whole genome shotgun (WGS) entry which is preliminary data.</text>
</comment>
<dbReference type="PANTHER" id="PTHR34655">
    <property type="entry name" value="CONSERVED WITHIN P. AEROPHILUM"/>
    <property type="match status" value="1"/>
</dbReference>
<protein>
    <submittedName>
        <fullName evidence="1">DsrE family protein</fullName>
    </submittedName>
</protein>
<sequence length="121" mass="12326">MRRGLSLLVAEGTQPRLHAALSLAVASAALGRAVAIFFQGSAVAALEAGRVWPADAAHRAAGSPTIADLFANAREMEIGIGACETGIHLANLSADRLIPGVETTGLIAFLAAHGDDEIVMA</sequence>
<dbReference type="InterPro" id="IPR003787">
    <property type="entry name" value="Sulphur_relay_DsrE/F-like"/>
</dbReference>
<proteinExistence type="predicted"/>
<evidence type="ECO:0000313" key="1">
    <source>
        <dbReference type="EMBL" id="MBV7257345.1"/>
    </source>
</evidence>
<keyword evidence="2" id="KW-1185">Reference proteome</keyword>
<name>A0ABS6SFZ9_9SPHN</name>
<dbReference type="Pfam" id="PF02635">
    <property type="entry name" value="DsrE"/>
    <property type="match status" value="1"/>
</dbReference>
<organism evidence="1 2">
    <name type="scientific">Pacificimonas pallii</name>
    <dbReference type="NCBI Taxonomy" id="2827236"/>
    <lineage>
        <taxon>Bacteria</taxon>
        <taxon>Pseudomonadati</taxon>
        <taxon>Pseudomonadota</taxon>
        <taxon>Alphaproteobacteria</taxon>
        <taxon>Sphingomonadales</taxon>
        <taxon>Sphingosinicellaceae</taxon>
        <taxon>Pacificimonas</taxon>
    </lineage>
</organism>